<reference evidence="2 3" key="1">
    <citation type="submission" date="2020-05" db="EMBL/GenBank/DDBJ databases">
        <title>Novel Mycoplasma species detected in Mirounga angustirostris (northern elephant seal) from the USA.</title>
        <authorList>
            <person name="Volokhov D.V."/>
        </authorList>
    </citation>
    <scope>NUCLEOTIDE SEQUENCE [LARGE SCALE GENOMIC DNA]</scope>
    <source>
        <strain evidence="2 3">Mirounga ES2806-NAS</strain>
    </source>
</reference>
<dbReference type="Proteomes" id="UP000502118">
    <property type="component" value="Chromosome"/>
</dbReference>
<keyword evidence="3" id="KW-1185">Reference proteome</keyword>
<dbReference type="AlphaFoldDB" id="A0A6M4JCB1"/>
<sequence length="625" mass="73071">MKFNLEKIAKFKNYLAANTSSDFWIKHTKEDYLKLKNISDNKDNNEEESQDNDGEFDYFSKIFDALIEDDSQLNKLEAGDYFGTASYAMFDKISKKMTSILEQNYLPQEISVIPIMKPLEEKILLTNQALQNPNIKLIRNPFFIYYIDKNKEDILLANPVAYDKQKHILYSQNAVTSVKKLKYALKAFWESEIVKKNNLNVKEYVFLILNKEKNIKNQIEIKKENKVTYATSKVDDDTQELTFDINDLLDNGAVTIKKLRKDKILKPLSIEQFANLWTSSLINQDVETFSEYDKKSDWGKNEHENLIFVTENPQFNNINGTFLKKIKNRFFENKISEMNEIVNTHLELQNIFNKINLINKDQTSIIIKKIQESGAKVIWYDFEGFSLPFPPLDNVKPYSQIVNQVSIIKTITIKQNDSFELKIIDSESKDIIYDPQTINFHDFIDLINNVYGNEAHDAYVVFNKGYELSRMNEMKNYIEKGIKAKKIDIKEKIFIDACEKLEYIKANTVDIMLAFNKNTIFLHALKGYYSIKKVEKYITKSHMNLPHLIIPYSDLEVKNGKMAMDNAILRYTGVIGNKEWKIKAQKLKEYCHNDVLAMIMVYDFINKLIKEGVDNLNDKDIDIFH</sequence>
<proteinExistence type="predicted"/>
<accession>A0A6M4JCB1</accession>
<evidence type="ECO:0000259" key="1">
    <source>
        <dbReference type="Pfam" id="PF11074"/>
    </source>
</evidence>
<dbReference type="NCBIfam" id="NF045869">
    <property type="entry name" value="UU173_fam"/>
    <property type="match status" value="1"/>
</dbReference>
<dbReference type="EMBL" id="CP053097">
    <property type="protein sequence ID" value="QJR43898.1"/>
    <property type="molecule type" value="Genomic_DNA"/>
</dbReference>
<feature type="domain" description="DUF2779" evidence="1">
    <location>
        <begin position="378"/>
        <end position="530"/>
    </location>
</feature>
<dbReference type="KEGG" id="mmio:HLA92_00255"/>
<evidence type="ECO:0000313" key="3">
    <source>
        <dbReference type="Proteomes" id="UP000502118"/>
    </source>
</evidence>
<organism evidence="2 3">
    <name type="scientific">Mycoplasma miroungirhinis</name>
    <dbReference type="NCBI Taxonomy" id="754516"/>
    <lineage>
        <taxon>Bacteria</taxon>
        <taxon>Bacillati</taxon>
        <taxon>Mycoplasmatota</taxon>
        <taxon>Mollicutes</taxon>
        <taxon>Mycoplasmataceae</taxon>
        <taxon>Mycoplasma</taxon>
    </lineage>
</organism>
<evidence type="ECO:0000313" key="2">
    <source>
        <dbReference type="EMBL" id="QJR43898.1"/>
    </source>
</evidence>
<dbReference type="Pfam" id="PF11074">
    <property type="entry name" value="DUF2779"/>
    <property type="match status" value="1"/>
</dbReference>
<protein>
    <submittedName>
        <fullName evidence="2">DUF2779 domain-containing protein</fullName>
    </submittedName>
</protein>
<name>A0A6M4JCB1_9MOLU</name>
<dbReference type="RefSeq" id="WP_171112393.1">
    <property type="nucleotide sequence ID" value="NZ_CP053097.1"/>
</dbReference>
<gene>
    <name evidence="2" type="ORF">HLA92_00255</name>
</gene>
<dbReference type="InterPro" id="IPR021301">
    <property type="entry name" value="DUF2779"/>
</dbReference>